<feature type="transmembrane region" description="Helical" evidence="1">
    <location>
        <begin position="252"/>
        <end position="273"/>
    </location>
</feature>
<name>A0ABX2Q4B0_9BACT</name>
<keyword evidence="1" id="KW-0472">Membrane</keyword>
<feature type="transmembrane region" description="Helical" evidence="1">
    <location>
        <begin position="303"/>
        <end position="328"/>
    </location>
</feature>
<dbReference type="EMBL" id="JABKAV010000042">
    <property type="protein sequence ID" value="NVO85808.1"/>
    <property type="molecule type" value="Genomic_DNA"/>
</dbReference>
<gene>
    <name evidence="2" type="ORF">HW556_13040</name>
</gene>
<feature type="transmembrane region" description="Helical" evidence="1">
    <location>
        <begin position="120"/>
        <end position="139"/>
    </location>
</feature>
<accession>A0ABX2Q4B0</accession>
<comment type="caution">
    <text evidence="2">The sequence shown here is derived from an EMBL/GenBank/DDBJ whole genome shotgun (WGS) entry which is preliminary data.</text>
</comment>
<dbReference type="Proteomes" id="UP000626554">
    <property type="component" value="Unassembled WGS sequence"/>
</dbReference>
<evidence type="ECO:0000313" key="2">
    <source>
        <dbReference type="EMBL" id="NVO85808.1"/>
    </source>
</evidence>
<dbReference type="InterPro" id="IPR016833">
    <property type="entry name" value="Put_Na-Bile_cotransptr"/>
</dbReference>
<dbReference type="RefSeq" id="WP_176900533.1">
    <property type="nucleotide sequence ID" value="NZ_JABKAV010000042.1"/>
</dbReference>
<feature type="transmembrane region" description="Helical" evidence="1">
    <location>
        <begin position="227"/>
        <end position="246"/>
    </location>
</feature>
<keyword evidence="1" id="KW-1133">Transmembrane helix</keyword>
<feature type="transmembrane region" description="Helical" evidence="1">
    <location>
        <begin position="89"/>
        <end position="108"/>
    </location>
</feature>
<feature type="transmembrane region" description="Helical" evidence="1">
    <location>
        <begin position="56"/>
        <end position="77"/>
    </location>
</feature>
<proteinExistence type="predicted"/>
<sequence length="357" mass="37503">MPQPAAPAPLPPAENRFKALLRSAGLLDWFLPALFGVVGLAYLFPQAGGEASVLPWDALNTGGVALVFFLYGLKLSLSSLRNGTRNWRLHVVVQLTTFLLFPLLALAVRPLFGGAQGQLLWPSIFFLCVLPSTVSTSVVMVSMGRGNVPAAIFNASLSALLGIALTPLWVGLVLHPTSAGGTEGLGRLALSLAWQVVLPVGAGMLLNPRFGEWAGRHKGRLRVLDQVVILSIVFVSFCESFGQGVFRSYAPATVALLGLGMVGLYFAVFGLVAGASRLLSFPAADRTTAIFCGSKKSLVHGSVFASLLFPATAATGALLLPLMLYHALQIVLASIMAQQFGRVAQRAEALAGAAPAD</sequence>
<dbReference type="PANTHER" id="PTHR18640:SF5">
    <property type="entry name" value="SODIUM_BILE ACID COTRANSPORTER 7"/>
    <property type="match status" value="1"/>
</dbReference>
<dbReference type="InterPro" id="IPR038770">
    <property type="entry name" value="Na+/solute_symporter_sf"/>
</dbReference>
<keyword evidence="3" id="KW-1185">Reference proteome</keyword>
<dbReference type="Gene3D" id="1.20.1530.20">
    <property type="match status" value="1"/>
</dbReference>
<dbReference type="PANTHER" id="PTHR18640">
    <property type="entry name" value="SOLUTE CARRIER FAMILY 10 MEMBER 7"/>
    <property type="match status" value="1"/>
</dbReference>
<reference evidence="2 3" key="1">
    <citation type="submission" date="2020-05" db="EMBL/GenBank/DDBJ databases">
        <title>Hymenobacter terrestris sp. nov. and Hymenobacter lapidiphilus sp. nov., isolated from regoliths in Antarctica.</title>
        <authorList>
            <person name="Sedlacek I."/>
            <person name="Pantucek R."/>
            <person name="Zeman M."/>
            <person name="Holochova P."/>
            <person name="Kralova S."/>
            <person name="Stankova E."/>
            <person name="Sedo O."/>
            <person name="Micenkova L."/>
            <person name="Svec P."/>
            <person name="Gupta V."/>
            <person name="Sood U."/>
            <person name="Korpole U.S."/>
            <person name="Lal R."/>
        </authorList>
    </citation>
    <scope>NUCLEOTIDE SEQUENCE [LARGE SCALE GENOMIC DNA]</scope>
    <source>
        <strain evidence="2 3">P5252</strain>
    </source>
</reference>
<feature type="transmembrane region" description="Helical" evidence="1">
    <location>
        <begin position="151"/>
        <end position="172"/>
    </location>
</feature>
<dbReference type="Pfam" id="PF13593">
    <property type="entry name" value="SBF_like"/>
    <property type="match status" value="1"/>
</dbReference>
<feature type="transmembrane region" description="Helical" evidence="1">
    <location>
        <begin position="184"/>
        <end position="206"/>
    </location>
</feature>
<keyword evidence="1" id="KW-0812">Transmembrane</keyword>
<evidence type="ECO:0000256" key="1">
    <source>
        <dbReference type="SAM" id="Phobius"/>
    </source>
</evidence>
<dbReference type="PIRSF" id="PIRSF026166">
    <property type="entry name" value="UCP026166"/>
    <property type="match status" value="1"/>
</dbReference>
<feature type="transmembrane region" description="Helical" evidence="1">
    <location>
        <begin position="26"/>
        <end position="44"/>
    </location>
</feature>
<protein>
    <submittedName>
        <fullName evidence="2">Bile acid:sodium symporter</fullName>
    </submittedName>
</protein>
<evidence type="ECO:0000313" key="3">
    <source>
        <dbReference type="Proteomes" id="UP000626554"/>
    </source>
</evidence>
<organism evidence="2 3">
    <name type="scientific">Hymenobacter terrestris</name>
    <dbReference type="NCBI Taxonomy" id="2748310"/>
    <lineage>
        <taxon>Bacteria</taxon>
        <taxon>Pseudomonadati</taxon>
        <taxon>Bacteroidota</taxon>
        <taxon>Cytophagia</taxon>
        <taxon>Cytophagales</taxon>
        <taxon>Hymenobacteraceae</taxon>
        <taxon>Hymenobacter</taxon>
    </lineage>
</organism>